<comment type="caution">
    <text evidence="3">The sequence shown here is derived from an EMBL/GenBank/DDBJ whole genome shotgun (WGS) entry which is preliminary data.</text>
</comment>
<dbReference type="GO" id="GO:0022627">
    <property type="term" value="C:cytosolic small ribosomal subunit"/>
    <property type="evidence" value="ECO:0007669"/>
    <property type="project" value="TreeGrafter"/>
</dbReference>
<dbReference type="SUPFAM" id="SSF69754">
    <property type="entry name" value="Ribosome binding protein Y (YfiA homologue)"/>
    <property type="match status" value="1"/>
</dbReference>
<dbReference type="InterPro" id="IPR050574">
    <property type="entry name" value="HPF/YfiA_ribosome-assoc"/>
</dbReference>
<dbReference type="PANTHER" id="PTHR33231">
    <property type="entry name" value="30S RIBOSOMAL PROTEIN"/>
    <property type="match status" value="1"/>
</dbReference>
<dbReference type="Pfam" id="PF02482">
    <property type="entry name" value="Ribosomal_S30AE"/>
    <property type="match status" value="1"/>
</dbReference>
<dbReference type="Proteomes" id="UP000179242">
    <property type="component" value="Unassembled WGS sequence"/>
</dbReference>
<keyword evidence="2" id="KW-0175">Coiled coil</keyword>
<evidence type="ECO:0000313" key="3">
    <source>
        <dbReference type="EMBL" id="OGC41139.1"/>
    </source>
</evidence>
<gene>
    <name evidence="3" type="ORF">A2438_07360</name>
</gene>
<sequence>MQIKIQGHGMELTPALKAYAEKKIGKLEEFFANIIKAEVTLDDRHTRNIKKQQVAEVSMWVAGKKVIRATEAGEDMYAAIDLVTEELKQQLKKFKDKHVKNKRREAEEIKRELRTFRPSL</sequence>
<name>A0A1F4U8B6_UNCSA</name>
<dbReference type="PANTHER" id="PTHR33231:SF1">
    <property type="entry name" value="30S RIBOSOMAL PROTEIN"/>
    <property type="match status" value="1"/>
</dbReference>
<accession>A0A1F4U8B6</accession>
<protein>
    <submittedName>
        <fullName evidence="3">Ribosomal subunit interface protein</fullName>
    </submittedName>
</protein>
<dbReference type="GO" id="GO:0045900">
    <property type="term" value="P:negative regulation of translational elongation"/>
    <property type="evidence" value="ECO:0007669"/>
    <property type="project" value="TreeGrafter"/>
</dbReference>
<feature type="coiled-coil region" evidence="2">
    <location>
        <begin position="84"/>
        <end position="112"/>
    </location>
</feature>
<dbReference type="GO" id="GO:0043024">
    <property type="term" value="F:ribosomal small subunit binding"/>
    <property type="evidence" value="ECO:0007669"/>
    <property type="project" value="TreeGrafter"/>
</dbReference>
<keyword evidence="1" id="KW-0810">Translation regulation</keyword>
<evidence type="ECO:0000313" key="4">
    <source>
        <dbReference type="Proteomes" id="UP000179242"/>
    </source>
</evidence>
<evidence type="ECO:0000256" key="2">
    <source>
        <dbReference type="SAM" id="Coils"/>
    </source>
</evidence>
<evidence type="ECO:0000256" key="1">
    <source>
        <dbReference type="ARBA" id="ARBA00022845"/>
    </source>
</evidence>
<dbReference type="InterPro" id="IPR036567">
    <property type="entry name" value="RHF-like"/>
</dbReference>
<proteinExistence type="predicted"/>
<dbReference type="Gene3D" id="3.30.160.100">
    <property type="entry name" value="Ribosome hibernation promotion factor-like"/>
    <property type="match status" value="1"/>
</dbReference>
<dbReference type="AlphaFoldDB" id="A0A1F4U8B6"/>
<dbReference type="NCBIfam" id="TIGR00741">
    <property type="entry name" value="yfiA"/>
    <property type="match status" value="1"/>
</dbReference>
<reference evidence="3 4" key="1">
    <citation type="journal article" date="2016" name="Nat. Commun.">
        <title>Thousands of microbial genomes shed light on interconnected biogeochemical processes in an aquifer system.</title>
        <authorList>
            <person name="Anantharaman K."/>
            <person name="Brown C.T."/>
            <person name="Hug L.A."/>
            <person name="Sharon I."/>
            <person name="Castelle C.J."/>
            <person name="Probst A.J."/>
            <person name="Thomas B.C."/>
            <person name="Singh A."/>
            <person name="Wilkins M.J."/>
            <person name="Karaoz U."/>
            <person name="Brodie E.L."/>
            <person name="Williams K.H."/>
            <person name="Hubbard S.S."/>
            <person name="Banfield J.F."/>
        </authorList>
    </citation>
    <scope>NUCLEOTIDE SEQUENCE [LARGE SCALE GENOMIC DNA]</scope>
</reference>
<dbReference type="EMBL" id="MEUJ01000001">
    <property type="protein sequence ID" value="OGC41139.1"/>
    <property type="molecule type" value="Genomic_DNA"/>
</dbReference>
<organism evidence="3 4">
    <name type="scientific">candidate division WOR-1 bacterium RIFOXYC2_FULL_46_14</name>
    <dbReference type="NCBI Taxonomy" id="1802587"/>
    <lineage>
        <taxon>Bacteria</taxon>
        <taxon>Bacillati</taxon>
        <taxon>Saganbacteria</taxon>
    </lineage>
</organism>
<dbReference type="CDD" id="cd00552">
    <property type="entry name" value="RaiA"/>
    <property type="match status" value="1"/>
</dbReference>
<dbReference type="InterPro" id="IPR003489">
    <property type="entry name" value="RHF/RaiA"/>
</dbReference>